<dbReference type="AlphaFoldDB" id="A0AAN7I8M9"/>
<organism evidence="3 4">
    <name type="scientific">Quercus rubra</name>
    <name type="common">Northern red oak</name>
    <name type="synonym">Quercus borealis</name>
    <dbReference type="NCBI Taxonomy" id="3512"/>
    <lineage>
        <taxon>Eukaryota</taxon>
        <taxon>Viridiplantae</taxon>
        <taxon>Streptophyta</taxon>
        <taxon>Embryophyta</taxon>
        <taxon>Tracheophyta</taxon>
        <taxon>Spermatophyta</taxon>
        <taxon>Magnoliopsida</taxon>
        <taxon>eudicotyledons</taxon>
        <taxon>Gunneridae</taxon>
        <taxon>Pentapetalae</taxon>
        <taxon>rosids</taxon>
        <taxon>fabids</taxon>
        <taxon>Fagales</taxon>
        <taxon>Fagaceae</taxon>
        <taxon>Quercus</taxon>
    </lineage>
</organism>
<gene>
    <name evidence="3" type="ORF">RGQ29_004233</name>
</gene>
<proteinExistence type="predicted"/>
<evidence type="ECO:0000256" key="2">
    <source>
        <dbReference type="SAM" id="SignalP"/>
    </source>
</evidence>
<feature type="region of interest" description="Disordered" evidence="1">
    <location>
        <begin position="78"/>
        <end position="98"/>
    </location>
</feature>
<feature type="signal peptide" evidence="2">
    <location>
        <begin position="1"/>
        <end position="27"/>
    </location>
</feature>
<comment type="caution">
    <text evidence="3">The sequence shown here is derived from an EMBL/GenBank/DDBJ whole genome shotgun (WGS) entry which is preliminary data.</text>
</comment>
<reference evidence="3 4" key="1">
    <citation type="journal article" date="2023" name="G3 (Bethesda)">
        <title>A haplotype-resolved chromosome-scale genome for Quercus rubra L. provides insights into the genetics of adaptive traits for red oak species.</title>
        <authorList>
            <person name="Kapoor B."/>
            <person name="Jenkins J."/>
            <person name="Schmutz J."/>
            <person name="Zhebentyayeva T."/>
            <person name="Kuelheim C."/>
            <person name="Coggeshall M."/>
            <person name="Heim C."/>
            <person name="Lasky J.R."/>
            <person name="Leites L."/>
            <person name="Islam-Faridi N."/>
            <person name="Romero-Severson J."/>
            <person name="DeLeo V.L."/>
            <person name="Lucas S.M."/>
            <person name="Lazic D."/>
            <person name="Gailing O."/>
            <person name="Carlson J."/>
            <person name="Staton M."/>
        </authorList>
    </citation>
    <scope>NUCLEOTIDE SEQUENCE [LARGE SCALE GENOMIC DNA]</scope>
    <source>
        <strain evidence="3">Pseudo-F2</strain>
    </source>
</reference>
<evidence type="ECO:0000313" key="3">
    <source>
        <dbReference type="EMBL" id="KAK4568745.1"/>
    </source>
</evidence>
<accession>A0AAN7I8M9</accession>
<dbReference type="Proteomes" id="UP001324115">
    <property type="component" value="Unassembled WGS sequence"/>
</dbReference>
<name>A0AAN7I8M9_QUERU</name>
<evidence type="ECO:0000256" key="1">
    <source>
        <dbReference type="SAM" id="MobiDB-lite"/>
    </source>
</evidence>
<protein>
    <submittedName>
        <fullName evidence="3">Uncharacterized protein</fullName>
    </submittedName>
</protein>
<dbReference type="EMBL" id="JAXUIC010000010">
    <property type="protein sequence ID" value="KAK4568745.1"/>
    <property type="molecule type" value="Genomic_DNA"/>
</dbReference>
<feature type="chain" id="PRO_5042954155" evidence="2">
    <location>
        <begin position="28"/>
        <end position="98"/>
    </location>
</feature>
<keyword evidence="2" id="KW-0732">Signal</keyword>
<sequence length="98" mass="10173">MSSFPAKLMAAIVAVLLLVCDYSATSASVPYGLKGVGKGSLLASVRKDGSMKTLPIEQGSSKCLNIKSKKIVFSKSLREFQQPPPAHPVNSGPSPGIG</sequence>
<evidence type="ECO:0000313" key="4">
    <source>
        <dbReference type="Proteomes" id="UP001324115"/>
    </source>
</evidence>
<keyword evidence="4" id="KW-1185">Reference proteome</keyword>